<keyword evidence="5 6" id="KW-0411">Iron-sulfur</keyword>
<evidence type="ECO:0000313" key="9">
    <source>
        <dbReference type="Proteomes" id="UP000001302"/>
    </source>
</evidence>
<dbReference type="SUPFAM" id="SSF52540">
    <property type="entry name" value="P-loop containing nucleoside triphosphate hydrolases"/>
    <property type="match status" value="1"/>
</dbReference>
<evidence type="ECO:0000256" key="3">
    <source>
        <dbReference type="ARBA" id="ARBA00022840"/>
    </source>
</evidence>
<evidence type="ECO:0000313" key="8">
    <source>
        <dbReference type="EMBL" id="ADM09862.1"/>
    </source>
</evidence>
<dbReference type="GO" id="GO:0051539">
    <property type="term" value="F:4 iron, 4 sulfur cluster binding"/>
    <property type="evidence" value="ECO:0007669"/>
    <property type="project" value="TreeGrafter"/>
</dbReference>
<dbReference type="GO" id="GO:0046872">
    <property type="term" value="F:metal ion binding"/>
    <property type="evidence" value="ECO:0007669"/>
    <property type="project" value="UniProtKB-KW"/>
</dbReference>
<comment type="subunit">
    <text evidence="6">Homodimer.</text>
</comment>
<comment type="similarity">
    <text evidence="6">Belongs to the Mrp/NBP35 ATP-binding proteins family.</text>
</comment>
<accession>E0TCS3</accession>
<evidence type="ECO:0000256" key="2">
    <source>
        <dbReference type="ARBA" id="ARBA00022741"/>
    </source>
</evidence>
<dbReference type="HOGENOM" id="CLU_743628_0_0_5"/>
<organism evidence="8 9">
    <name type="scientific">Parvularcula bermudensis (strain ATCC BAA-594 / HTCC2503 / KCTC 12087)</name>
    <dbReference type="NCBI Taxonomy" id="314260"/>
    <lineage>
        <taxon>Bacteria</taxon>
        <taxon>Pseudomonadati</taxon>
        <taxon>Pseudomonadota</taxon>
        <taxon>Alphaproteobacteria</taxon>
        <taxon>Parvularculales</taxon>
        <taxon>Parvularculaceae</taxon>
        <taxon>Parvularcula</taxon>
    </lineage>
</organism>
<dbReference type="AlphaFoldDB" id="E0TCS3"/>
<evidence type="ECO:0000256" key="4">
    <source>
        <dbReference type="ARBA" id="ARBA00023004"/>
    </source>
</evidence>
<dbReference type="KEGG" id="pbr:PB2503_09044"/>
<dbReference type="HAMAP" id="MF_02040">
    <property type="entry name" value="Mrp_NBP35"/>
    <property type="match status" value="1"/>
</dbReference>
<dbReference type="InterPro" id="IPR027417">
    <property type="entry name" value="P-loop_NTPase"/>
</dbReference>
<name>E0TCS3_PARBH</name>
<dbReference type="STRING" id="314260.PB2503_09044"/>
<evidence type="ECO:0000256" key="7">
    <source>
        <dbReference type="SAM" id="MobiDB-lite"/>
    </source>
</evidence>
<dbReference type="InterPro" id="IPR033756">
    <property type="entry name" value="YlxH/NBP35"/>
</dbReference>
<dbReference type="GO" id="GO:0016226">
    <property type="term" value="P:iron-sulfur cluster assembly"/>
    <property type="evidence" value="ECO:0007669"/>
    <property type="project" value="InterPro"/>
</dbReference>
<dbReference type="Proteomes" id="UP000001302">
    <property type="component" value="Chromosome"/>
</dbReference>
<reference evidence="8 9" key="2">
    <citation type="journal article" date="2011" name="J. Bacteriol.">
        <title>Complete genome sequence of strain HTCC2503T of Parvularcula bermudensis, the type species of the order "Parvularculales" in the class Alphaproteobacteria.</title>
        <authorList>
            <person name="Oh H.M."/>
            <person name="Kang I."/>
            <person name="Vergin K.L."/>
            <person name="Kang D."/>
            <person name="Rhee K.H."/>
            <person name="Giovannoni S.J."/>
            <person name="Cho J.C."/>
        </authorList>
    </citation>
    <scope>NUCLEOTIDE SEQUENCE [LARGE SCALE GENOMIC DNA]</scope>
    <source>
        <strain evidence="9">ATCC BAA-594 / HTCC2503 / KCTC 12087</strain>
    </source>
</reference>
<dbReference type="CDD" id="cd02037">
    <property type="entry name" value="Mrp_NBP35"/>
    <property type="match status" value="1"/>
</dbReference>
<feature type="compositionally biased region" description="Pro residues" evidence="7">
    <location>
        <begin position="103"/>
        <end position="112"/>
    </location>
</feature>
<feature type="region of interest" description="Disordered" evidence="7">
    <location>
        <begin position="77"/>
        <end position="128"/>
    </location>
</feature>
<evidence type="ECO:0000256" key="6">
    <source>
        <dbReference type="HAMAP-Rule" id="MF_02040"/>
    </source>
</evidence>
<dbReference type="InterPro" id="IPR044304">
    <property type="entry name" value="NUBPL-like"/>
</dbReference>
<reference evidence="9" key="1">
    <citation type="submission" date="2010-08" db="EMBL/GenBank/DDBJ databases">
        <title>Genome sequence of Parvularcula bermudensis HTCC2503.</title>
        <authorList>
            <person name="Kang D.-M."/>
            <person name="Oh H.-M."/>
            <person name="Cho J.-C."/>
        </authorList>
    </citation>
    <scope>NUCLEOTIDE SEQUENCE [LARGE SCALE GENOMIC DNA]</scope>
    <source>
        <strain evidence="9">ATCC BAA-594 / HTCC2503 / KCTC 12087</strain>
    </source>
</reference>
<dbReference type="EMBL" id="CP002156">
    <property type="protein sequence ID" value="ADM09862.1"/>
    <property type="molecule type" value="Genomic_DNA"/>
</dbReference>
<keyword evidence="2 6" id="KW-0547">Nucleotide-binding</keyword>
<dbReference type="PANTHER" id="PTHR42961:SF2">
    <property type="entry name" value="IRON-SULFUR PROTEIN NUBPL"/>
    <property type="match status" value="1"/>
</dbReference>
<dbReference type="OrthoDB" id="9809679at2"/>
<gene>
    <name evidence="8" type="ordered locus">PB2503_09044</name>
</gene>
<dbReference type="InterPro" id="IPR019591">
    <property type="entry name" value="Mrp/NBP35_ATP-bd"/>
</dbReference>
<dbReference type="PANTHER" id="PTHR42961">
    <property type="entry name" value="IRON-SULFUR PROTEIN NUBPL"/>
    <property type="match status" value="1"/>
</dbReference>
<keyword evidence="3 6" id="KW-0067">ATP-binding</keyword>
<dbReference type="Pfam" id="PF10609">
    <property type="entry name" value="ParA"/>
    <property type="match status" value="1"/>
</dbReference>
<keyword evidence="6" id="KW-0378">Hydrolase</keyword>
<keyword evidence="9" id="KW-1185">Reference proteome</keyword>
<comment type="function">
    <text evidence="6">Binds and transfers iron-sulfur (Fe-S) clusters to target apoproteins. Can hydrolyze ATP.</text>
</comment>
<proteinExistence type="inferred from homology"/>
<evidence type="ECO:0000256" key="5">
    <source>
        <dbReference type="ARBA" id="ARBA00023014"/>
    </source>
</evidence>
<feature type="binding site" evidence="6">
    <location>
        <begin position="138"/>
        <end position="145"/>
    </location>
    <ligand>
        <name>ATP</name>
        <dbReference type="ChEBI" id="CHEBI:30616"/>
    </ligand>
</feature>
<dbReference type="eggNOG" id="COG0489">
    <property type="taxonomic scope" value="Bacteria"/>
</dbReference>
<sequence>MWSKIRDAARWGRLERDLKAVLDDRVPGATVTISPSRVLGDQAATIVLGEGHALTADKIDELSAALNHQAAPQKVTLVAPRHGQPSPSTPHRAPQRDGHRPLPTGPDTPPPGGAGAQPQRPQKSRPGNAARVLAVASGKGGVGKSTIAARLALALATATEDRPAARVGLLDLDIYGPSQPLLFGLEGRKAETREGRLVPLEAGPLALMSIGFLVGDDKALAWRGPMVMGAAKQLLFETAWPEGLDWLVIDTPPGTGDAHLTLLQRAVLDLGLLVTTPSPLALADVRRGASLFRQLGTPLAGLVENMASLDGGPSPLGPSLDENAVDLPILARLPLGSALAEPPLIGKDIAPQAAFHALAAHLIALDPPSGTD</sequence>
<keyword evidence="1 6" id="KW-0479">Metal-binding</keyword>
<evidence type="ECO:0000256" key="1">
    <source>
        <dbReference type="ARBA" id="ARBA00022723"/>
    </source>
</evidence>
<dbReference type="RefSeq" id="WP_013300836.1">
    <property type="nucleotide sequence ID" value="NC_014414.1"/>
</dbReference>
<dbReference type="GO" id="GO:0016887">
    <property type="term" value="F:ATP hydrolysis activity"/>
    <property type="evidence" value="ECO:0007669"/>
    <property type="project" value="UniProtKB-UniRule"/>
</dbReference>
<protein>
    <recommendedName>
        <fullName evidence="6">Iron-sulfur cluster carrier protein</fullName>
    </recommendedName>
</protein>
<dbReference type="Gene3D" id="3.40.50.300">
    <property type="entry name" value="P-loop containing nucleotide triphosphate hydrolases"/>
    <property type="match status" value="1"/>
</dbReference>
<dbReference type="GO" id="GO:0005524">
    <property type="term" value="F:ATP binding"/>
    <property type="evidence" value="ECO:0007669"/>
    <property type="project" value="UniProtKB-UniRule"/>
</dbReference>
<keyword evidence="4 6" id="KW-0408">Iron</keyword>
<dbReference type="GO" id="GO:0140663">
    <property type="term" value="F:ATP-dependent FeS chaperone activity"/>
    <property type="evidence" value="ECO:0007669"/>
    <property type="project" value="InterPro"/>
</dbReference>